<protein>
    <submittedName>
        <fullName evidence="2">Uncharacterized protein</fullName>
    </submittedName>
</protein>
<evidence type="ECO:0000313" key="3">
    <source>
        <dbReference type="Proteomes" id="UP000031408"/>
    </source>
</evidence>
<keyword evidence="3" id="KW-1185">Reference proteome</keyword>
<proteinExistence type="predicted"/>
<accession>A0A0C1ILL9</accession>
<keyword evidence="1" id="KW-0812">Transmembrane</keyword>
<dbReference type="STRING" id="1349421.OI18_22385"/>
<dbReference type="PANTHER" id="PTHR30273:SF2">
    <property type="entry name" value="PROTEIN FECR"/>
    <property type="match status" value="1"/>
</dbReference>
<evidence type="ECO:0000256" key="1">
    <source>
        <dbReference type="SAM" id="Phobius"/>
    </source>
</evidence>
<dbReference type="InterPro" id="IPR012373">
    <property type="entry name" value="Ferrdict_sens_TM"/>
</dbReference>
<dbReference type="OrthoDB" id="934696at2"/>
<keyword evidence="1" id="KW-0472">Membrane</keyword>
<organism evidence="2 3">
    <name type="scientific">Flavihumibacter solisilvae</name>
    <dbReference type="NCBI Taxonomy" id="1349421"/>
    <lineage>
        <taxon>Bacteria</taxon>
        <taxon>Pseudomonadati</taxon>
        <taxon>Bacteroidota</taxon>
        <taxon>Chitinophagia</taxon>
        <taxon>Chitinophagales</taxon>
        <taxon>Chitinophagaceae</taxon>
        <taxon>Flavihumibacter</taxon>
    </lineage>
</organism>
<reference evidence="2 3" key="1">
    <citation type="submission" date="2014-11" db="EMBL/GenBank/DDBJ databases">
        <title>Genome sequence of Flavihumibacter solisilvae 3-3.</title>
        <authorList>
            <person name="Zhou G."/>
            <person name="Li M."/>
            <person name="Wang G."/>
        </authorList>
    </citation>
    <scope>NUCLEOTIDE SEQUENCE [LARGE SCALE GENOMIC DNA]</scope>
    <source>
        <strain evidence="2 3">3-3</strain>
    </source>
</reference>
<dbReference type="GO" id="GO:0016989">
    <property type="term" value="F:sigma factor antagonist activity"/>
    <property type="evidence" value="ECO:0007669"/>
    <property type="project" value="TreeGrafter"/>
</dbReference>
<dbReference type="AlphaFoldDB" id="A0A0C1ILL9"/>
<keyword evidence="1" id="KW-1133">Transmembrane helix</keyword>
<dbReference type="Gene3D" id="2.60.120.1440">
    <property type="match status" value="1"/>
</dbReference>
<feature type="transmembrane region" description="Helical" evidence="1">
    <location>
        <begin position="87"/>
        <end position="106"/>
    </location>
</feature>
<dbReference type="Proteomes" id="UP000031408">
    <property type="component" value="Unassembled WGS sequence"/>
</dbReference>
<dbReference type="PANTHER" id="PTHR30273">
    <property type="entry name" value="PERIPLASMIC SIGNAL SENSOR AND SIGMA FACTOR ACTIVATOR FECR-RELATED"/>
    <property type="match status" value="1"/>
</dbReference>
<evidence type="ECO:0000313" key="2">
    <source>
        <dbReference type="EMBL" id="KIC91319.1"/>
    </source>
</evidence>
<sequence>MSTLKEQIKEVAKHANLTPRAADLLGRFFLKVTTDEESQELDDWMHESPANDQLFDLMLEFNKDGTGAAYLRLLNKVTKKPKVKRRFGVGSWILFILLGSFGIFWIETFIPSRPLSTLFMGSMETSFIDLTAETGDTTKTVWLFDSTRIELLPHSKLEYPNDFPKKPRRVRLTGSAKFYVHKEKKPLWVGTISGNLGLEIHEGVVTLLAEGGNITVQDKQQ</sequence>
<dbReference type="EMBL" id="JSVC01000040">
    <property type="protein sequence ID" value="KIC91319.1"/>
    <property type="molecule type" value="Genomic_DNA"/>
</dbReference>
<gene>
    <name evidence="2" type="ORF">OI18_22385</name>
</gene>
<name>A0A0C1ILL9_9BACT</name>
<comment type="caution">
    <text evidence="2">The sequence shown here is derived from an EMBL/GenBank/DDBJ whole genome shotgun (WGS) entry which is preliminary data.</text>
</comment>
<dbReference type="RefSeq" id="WP_039144265.1">
    <property type="nucleotide sequence ID" value="NZ_JSVC01000040.1"/>
</dbReference>